<evidence type="ECO:0000313" key="6">
    <source>
        <dbReference type="EMBL" id="GAA2197874.1"/>
    </source>
</evidence>
<proteinExistence type="predicted"/>
<dbReference type="Pfam" id="PF00668">
    <property type="entry name" value="Condensation"/>
    <property type="match status" value="1"/>
</dbReference>
<evidence type="ECO:0000313" key="7">
    <source>
        <dbReference type="Proteomes" id="UP001501391"/>
    </source>
</evidence>
<dbReference type="CDD" id="cd05930">
    <property type="entry name" value="A_NRPS"/>
    <property type="match status" value="1"/>
</dbReference>
<keyword evidence="3" id="KW-0597">Phosphoprotein</keyword>
<evidence type="ECO:0000256" key="2">
    <source>
        <dbReference type="ARBA" id="ARBA00022450"/>
    </source>
</evidence>
<keyword evidence="2" id="KW-0596">Phosphopantetheine</keyword>
<reference evidence="7" key="1">
    <citation type="journal article" date="2019" name="Int. J. Syst. Evol. Microbiol.">
        <title>The Global Catalogue of Microorganisms (GCM) 10K type strain sequencing project: providing services to taxonomists for standard genome sequencing and annotation.</title>
        <authorList>
            <consortium name="The Broad Institute Genomics Platform"/>
            <consortium name="The Broad Institute Genome Sequencing Center for Infectious Disease"/>
            <person name="Wu L."/>
            <person name="Ma J."/>
        </authorList>
    </citation>
    <scope>NUCLEOTIDE SEQUENCE [LARGE SCALE GENOMIC DNA]</scope>
    <source>
        <strain evidence="7">JCM 14924</strain>
    </source>
</reference>
<dbReference type="PROSITE" id="PS00012">
    <property type="entry name" value="PHOSPHOPANTETHEINE"/>
    <property type="match status" value="1"/>
</dbReference>
<dbReference type="InterPro" id="IPR023213">
    <property type="entry name" value="CAT-like_dom_sf"/>
</dbReference>
<dbReference type="Gene3D" id="3.30.559.10">
    <property type="entry name" value="Chloramphenicol acetyltransferase-like domain"/>
    <property type="match status" value="1"/>
</dbReference>
<comment type="caution">
    <text evidence="6">The sequence shown here is derived from an EMBL/GenBank/DDBJ whole genome shotgun (WGS) entry which is preliminary data.</text>
</comment>
<sequence>MEVPGSPVEGPRTEGGVARPQDGTARTESGLARPQDGRTRTGCEAVGGRGGRARVMSQRPEDRDPGTRHAAPLPRPLPPVTPADRGSEPVLSFAQQRMWFAEHLAPDRPVSNVPVSVRLSGPLDHEALRRALTCVMLRHEVLRTVYPQAGDRPVPRVCALTRADLRLVDLSALPGDAARERALRDLVDTESERVFDLARDMPARWLLVRLGDADHALVATLHHIAVDGWSIGLLLSELAAYYAAPAPALREPPALPLQYADYAAWQHAQWDAGAFGGQLDYWRARLSDLTTLDLPTDRPRGAGGPPRGGRFTTVLDAPLATALRKLAAERDVTLFTVALAAFHLTLGKLAGQDDVVVGTPVAGRSRIELEELVGCFVNTLAIRADLAGDPAFAELLGAVRAEVLGALDHQDVPFERVVEAVAAERDLTRTPVFQAMFTVQDAPVPTLDLGGLRIAPLATDRGVAPLTDVVCTLTEDGDRLSACFEFDADLFDESTVAGFARCYRRVLEQVAADPLRPLSGIELLDDAERRRVLTEWNDTDRPLPTTGVHEQIAERARRTPALVAVEDGTRRFDYAELDARAEELALRLAAEGVGPESVVALVTEPTAELVVAMLAVLKAGGAFLPLDPGYPPARLRGVLDHARPRLVLADAASARALDGVPAGASLRILGEWPPDHPAPPAGHPGPPPLPAPAAPHSLACVFFTSGSTGTPKGVAVTHGALANYTRAMVERLRLTSDDRFLQLASIGFDVLLEEVFPALAAGATVVMPGRPLLASGADLTQYVESHGITYLELTTAYWHTWVEDLTARRRGLPPCLRLVAMGGERVLADRLAAWRNLGVPLLHVYGLTEVTCTSTVHLVEGRGPGDTEDTDAGPGLPIGTPLDNTRVYLLDRHLRPVPVGVPGELYLGGAGLARGYLRQPARTAARFVPDPFGPAPGARMYRTGDLARHRPDGTLDFLGRVDNQVKLRGFRIELGEVEAALAEHPGVSAAVAVVREDRPGDKRLVGYAARAPHADGDRPAPDALRSFVRDRLPAYMVPSAVVVLDALPLTANGKVDRAALPAPGRDAPASPAQPPRTPMEARLAALCAELLDRDDIAVHDDFFALGGHSLLATQLVTRVRTEFAVDVSLRGFFEAPTVAALAEQILALQAAALDEAELDSLLAELTDD</sequence>
<dbReference type="PANTHER" id="PTHR45527:SF1">
    <property type="entry name" value="FATTY ACID SYNTHASE"/>
    <property type="match status" value="1"/>
</dbReference>
<feature type="region of interest" description="Disordered" evidence="4">
    <location>
        <begin position="1"/>
        <end position="87"/>
    </location>
</feature>
<evidence type="ECO:0000256" key="1">
    <source>
        <dbReference type="ARBA" id="ARBA00001957"/>
    </source>
</evidence>
<dbReference type="InterPro" id="IPR006162">
    <property type="entry name" value="Ppantetheine_attach_site"/>
</dbReference>
<feature type="region of interest" description="Disordered" evidence="4">
    <location>
        <begin position="1058"/>
        <end position="1077"/>
    </location>
</feature>
<dbReference type="NCBIfam" id="TIGR01733">
    <property type="entry name" value="AA-adenyl-dom"/>
    <property type="match status" value="1"/>
</dbReference>
<feature type="region of interest" description="Disordered" evidence="4">
    <location>
        <begin position="669"/>
        <end position="690"/>
    </location>
</feature>
<feature type="compositionally biased region" description="Pro residues" evidence="4">
    <location>
        <begin position="675"/>
        <end position="690"/>
    </location>
</feature>
<dbReference type="Pfam" id="PF00501">
    <property type="entry name" value="AMP-binding"/>
    <property type="match status" value="1"/>
</dbReference>
<dbReference type="SUPFAM" id="SSF52777">
    <property type="entry name" value="CoA-dependent acyltransferases"/>
    <property type="match status" value="2"/>
</dbReference>
<dbReference type="CDD" id="cd19531">
    <property type="entry name" value="LCL_NRPS-like"/>
    <property type="match status" value="1"/>
</dbReference>
<comment type="cofactor">
    <cofactor evidence="1">
        <name>pantetheine 4'-phosphate</name>
        <dbReference type="ChEBI" id="CHEBI:47942"/>
    </cofactor>
</comment>
<dbReference type="Gene3D" id="3.40.50.1820">
    <property type="entry name" value="alpha/beta hydrolase"/>
    <property type="match status" value="1"/>
</dbReference>
<dbReference type="PROSITE" id="PS00455">
    <property type="entry name" value="AMP_BINDING"/>
    <property type="match status" value="1"/>
</dbReference>
<evidence type="ECO:0000256" key="3">
    <source>
        <dbReference type="ARBA" id="ARBA00022553"/>
    </source>
</evidence>
<dbReference type="Gene3D" id="2.30.38.10">
    <property type="entry name" value="Luciferase, Domain 3"/>
    <property type="match status" value="1"/>
</dbReference>
<dbReference type="Gene3D" id="3.40.50.980">
    <property type="match status" value="2"/>
</dbReference>
<organism evidence="6 7">
    <name type="scientific">Streptomyces bangladeshensis</name>
    <dbReference type="NCBI Taxonomy" id="295352"/>
    <lineage>
        <taxon>Bacteria</taxon>
        <taxon>Bacillati</taxon>
        <taxon>Actinomycetota</taxon>
        <taxon>Actinomycetes</taxon>
        <taxon>Kitasatosporales</taxon>
        <taxon>Streptomycetaceae</taxon>
        <taxon>Streptomyces</taxon>
    </lineage>
</organism>
<dbReference type="InterPro" id="IPR029058">
    <property type="entry name" value="AB_hydrolase_fold"/>
</dbReference>
<dbReference type="InterPro" id="IPR036736">
    <property type="entry name" value="ACP-like_sf"/>
</dbReference>
<dbReference type="InterPro" id="IPR020845">
    <property type="entry name" value="AMP-binding_CS"/>
</dbReference>
<dbReference type="Gene3D" id="3.30.559.30">
    <property type="entry name" value="Nonribosomal peptide synthetase, condensation domain"/>
    <property type="match status" value="1"/>
</dbReference>
<gene>
    <name evidence="6" type="ORF">GCM10009787_38180</name>
</gene>
<dbReference type="EMBL" id="BAAAOQ010000012">
    <property type="protein sequence ID" value="GAA2197874.1"/>
    <property type="molecule type" value="Genomic_DNA"/>
</dbReference>
<keyword evidence="7" id="KW-1185">Reference proteome</keyword>
<dbReference type="InterPro" id="IPR000873">
    <property type="entry name" value="AMP-dep_synth/lig_dom"/>
</dbReference>
<dbReference type="SUPFAM" id="SSF56801">
    <property type="entry name" value="Acetyl-CoA synthetase-like"/>
    <property type="match status" value="1"/>
</dbReference>
<dbReference type="SMART" id="SM00823">
    <property type="entry name" value="PKS_PP"/>
    <property type="match status" value="1"/>
</dbReference>
<dbReference type="Pfam" id="PF00550">
    <property type="entry name" value="PP-binding"/>
    <property type="match status" value="1"/>
</dbReference>
<protein>
    <recommendedName>
        <fullName evidence="5">Carrier domain-containing protein</fullName>
    </recommendedName>
</protein>
<dbReference type="InterPro" id="IPR001242">
    <property type="entry name" value="Condensation_dom"/>
</dbReference>
<dbReference type="InterPro" id="IPR025110">
    <property type="entry name" value="AMP-bd_C"/>
</dbReference>
<dbReference type="Proteomes" id="UP001501391">
    <property type="component" value="Unassembled WGS sequence"/>
</dbReference>
<dbReference type="InterPro" id="IPR020806">
    <property type="entry name" value="PKS_PP-bd"/>
</dbReference>
<dbReference type="PANTHER" id="PTHR45527">
    <property type="entry name" value="NONRIBOSOMAL PEPTIDE SYNTHETASE"/>
    <property type="match status" value="1"/>
</dbReference>
<dbReference type="InterPro" id="IPR010071">
    <property type="entry name" value="AA_adenyl_dom"/>
</dbReference>
<evidence type="ECO:0000259" key="5">
    <source>
        <dbReference type="PROSITE" id="PS50075"/>
    </source>
</evidence>
<dbReference type="InterPro" id="IPR009081">
    <property type="entry name" value="PP-bd_ACP"/>
</dbReference>
<dbReference type="Pfam" id="PF13193">
    <property type="entry name" value="AMP-binding_C"/>
    <property type="match status" value="1"/>
</dbReference>
<accession>A0ABP5NE69</accession>
<feature type="domain" description="Carrier" evidence="5">
    <location>
        <begin position="1074"/>
        <end position="1149"/>
    </location>
</feature>
<evidence type="ECO:0000256" key="4">
    <source>
        <dbReference type="SAM" id="MobiDB-lite"/>
    </source>
</evidence>
<dbReference type="PROSITE" id="PS50075">
    <property type="entry name" value="CARRIER"/>
    <property type="match status" value="1"/>
</dbReference>
<dbReference type="SUPFAM" id="SSF47336">
    <property type="entry name" value="ACP-like"/>
    <property type="match status" value="1"/>
</dbReference>
<dbReference type="InterPro" id="IPR045851">
    <property type="entry name" value="AMP-bd_C_sf"/>
</dbReference>
<name>A0ABP5NE69_9ACTN</name>
<dbReference type="Gene3D" id="3.30.300.30">
    <property type="match status" value="1"/>
</dbReference>